<dbReference type="InterPro" id="IPR004482">
    <property type="entry name" value="Mg_chelat-rel"/>
</dbReference>
<comment type="caution">
    <text evidence="5">The sequence shown here is derived from an EMBL/GenBank/DDBJ whole genome shotgun (WGS) entry which is preliminary data.</text>
</comment>
<evidence type="ECO:0000256" key="3">
    <source>
        <dbReference type="ARBA" id="ARBA00022840"/>
    </source>
</evidence>
<proteinExistence type="inferred from homology"/>
<dbReference type="EMBL" id="LSYU01000026">
    <property type="protein sequence ID" value="KXX66052.1"/>
    <property type="molecule type" value="Genomic_DNA"/>
</dbReference>
<evidence type="ECO:0000259" key="4">
    <source>
        <dbReference type="SMART" id="SM00382"/>
    </source>
</evidence>
<keyword evidence="2" id="KW-0547">Nucleotide-binding</keyword>
<dbReference type="InterPro" id="IPR003593">
    <property type="entry name" value="AAA+_ATPase"/>
</dbReference>
<dbReference type="PRINTS" id="PR01657">
    <property type="entry name" value="MCMFAMILY"/>
</dbReference>
<dbReference type="SMART" id="SM00382">
    <property type="entry name" value="AAA"/>
    <property type="match status" value="1"/>
</dbReference>
<keyword evidence="5" id="KW-0645">Protease</keyword>
<dbReference type="NCBIfam" id="TIGR00368">
    <property type="entry name" value="YifB family Mg chelatase-like AAA ATPase"/>
    <property type="match status" value="1"/>
</dbReference>
<evidence type="ECO:0000256" key="1">
    <source>
        <dbReference type="ARBA" id="ARBA00006354"/>
    </source>
</evidence>
<evidence type="ECO:0000313" key="5">
    <source>
        <dbReference type="EMBL" id="KXX66052.1"/>
    </source>
</evidence>
<dbReference type="GO" id="GO:0008233">
    <property type="term" value="F:peptidase activity"/>
    <property type="evidence" value="ECO:0007669"/>
    <property type="project" value="UniProtKB-KW"/>
</dbReference>
<dbReference type="PANTHER" id="PTHR32039">
    <property type="entry name" value="MAGNESIUM-CHELATASE SUBUNIT CHLI"/>
    <property type="match status" value="1"/>
</dbReference>
<evidence type="ECO:0000256" key="2">
    <source>
        <dbReference type="ARBA" id="ARBA00022741"/>
    </source>
</evidence>
<dbReference type="Gene3D" id="3.30.230.10">
    <property type="match status" value="1"/>
</dbReference>
<name>A0ABR5VKE8_MARGR</name>
<dbReference type="InterPro" id="IPR020568">
    <property type="entry name" value="Ribosomal_Su5_D2-typ_SF"/>
</dbReference>
<dbReference type="InterPro" id="IPR025158">
    <property type="entry name" value="Mg_chelat-rel_C"/>
</dbReference>
<reference evidence="5 6" key="1">
    <citation type="submission" date="2016-02" db="EMBL/GenBank/DDBJ databases">
        <title>Genome sequence of Marichromatium gracile YL-28, a purple sulfur bacterium.</title>
        <authorList>
            <person name="Zhao C."/>
            <person name="Hong X."/>
            <person name="Chen S."/>
            <person name="Yang S."/>
        </authorList>
    </citation>
    <scope>NUCLEOTIDE SEQUENCE [LARGE SCALE GENOMIC DNA]</scope>
    <source>
        <strain evidence="5 6">YL28</strain>
    </source>
</reference>
<dbReference type="InterPro" id="IPR001208">
    <property type="entry name" value="MCM_dom"/>
</dbReference>
<dbReference type="Gene3D" id="3.40.50.300">
    <property type="entry name" value="P-loop containing nucleotide triphosphate hydrolases"/>
    <property type="match status" value="1"/>
</dbReference>
<comment type="similarity">
    <text evidence="1">Belongs to the Mg-chelatase subunits D/I family. ComM subfamily.</text>
</comment>
<dbReference type="InterPro" id="IPR027417">
    <property type="entry name" value="P-loop_NTPase"/>
</dbReference>
<dbReference type="GO" id="GO:0006508">
    <property type="term" value="P:proteolysis"/>
    <property type="evidence" value="ECO:0007669"/>
    <property type="project" value="UniProtKB-KW"/>
</dbReference>
<dbReference type="InterPro" id="IPR000523">
    <property type="entry name" value="Mg_chelatse_chII-like_cat_dom"/>
</dbReference>
<dbReference type="NCBIfam" id="NF007365">
    <property type="entry name" value="PRK09862.1"/>
    <property type="match status" value="1"/>
</dbReference>
<accession>A0ABR5VKE8</accession>
<feature type="domain" description="AAA+ ATPase" evidence="4">
    <location>
        <begin position="210"/>
        <end position="393"/>
    </location>
</feature>
<dbReference type="InterPro" id="IPR014721">
    <property type="entry name" value="Ribsml_uS5_D2-typ_fold_subgr"/>
</dbReference>
<keyword evidence="6" id="KW-1185">Reference proteome</keyword>
<organism evidence="5 6">
    <name type="scientific">Marichromatium gracile</name>
    <name type="common">Chromatium gracile</name>
    <dbReference type="NCBI Taxonomy" id="1048"/>
    <lineage>
        <taxon>Bacteria</taxon>
        <taxon>Pseudomonadati</taxon>
        <taxon>Pseudomonadota</taxon>
        <taxon>Gammaproteobacteria</taxon>
        <taxon>Chromatiales</taxon>
        <taxon>Chromatiaceae</taxon>
        <taxon>Marichromatium</taxon>
    </lineage>
</organism>
<gene>
    <name evidence="5" type="ORF">AY586_07445</name>
</gene>
<sequence length="506" mass="53300">MTLCTLHSRACVGISAPAVAVEVHLSSGLPALSLVGLPEAAVRESKERVRGALLNARFRFPDGRLTINLAPADLPKEGGRFDLPIALGILGASGQLGAAELDDCECLGELALSGALRPVSGVIPAALAARAAGRTLILPRANAEEAALVGGLELLPAEHLGEVCEHLAGVRALRPHPQGSEVVTAPTVADLREVRGQAQAKRALEVAAAGGHSLLLIGPPGSGKSMLASRLPGLLPPLSEDEALESAAIRSVSASTPFDPARWRERPFRAPHHTASAVALVGGGGNPRPGEISLAHHGVLFLDELPEFDRRVLEVLREPLESGHIDISRAARQARFPARFQLVAAMNPCPCGYLGDPGGRCHCSREQVARYRARISGPLIDRIDLQLEVPRVELGALLAPSAPQAEDSATVRARVCAARERQQRRAGCANAALGTAAIERDCALDAAGVRMMEQAMARLGLSARAYHRVLKVARTIADLEGALRIAPAHLGEAIGYRRLDRVAERP</sequence>
<keyword evidence="3" id="KW-0067">ATP-binding</keyword>
<dbReference type="SUPFAM" id="SSF52540">
    <property type="entry name" value="P-loop containing nucleoside triphosphate hydrolases"/>
    <property type="match status" value="1"/>
</dbReference>
<evidence type="ECO:0000313" key="6">
    <source>
        <dbReference type="Proteomes" id="UP000075766"/>
    </source>
</evidence>
<dbReference type="SUPFAM" id="SSF54211">
    <property type="entry name" value="Ribosomal protein S5 domain 2-like"/>
    <property type="match status" value="1"/>
</dbReference>
<dbReference type="InterPro" id="IPR045006">
    <property type="entry name" value="CHLI-like"/>
</dbReference>
<dbReference type="Pfam" id="PF13541">
    <property type="entry name" value="ChlI"/>
    <property type="match status" value="1"/>
</dbReference>
<dbReference type="PANTHER" id="PTHR32039:SF7">
    <property type="entry name" value="COMPETENCE PROTEIN COMM"/>
    <property type="match status" value="1"/>
</dbReference>
<dbReference type="Pfam" id="PF13335">
    <property type="entry name" value="Mg_chelatase_C"/>
    <property type="match status" value="1"/>
</dbReference>
<dbReference type="RefSeq" id="WP_062272147.1">
    <property type="nucleotide sequence ID" value="NZ_LSYU01000026.1"/>
</dbReference>
<protein>
    <submittedName>
        <fullName evidence="5">ATP-dependent protease</fullName>
    </submittedName>
</protein>
<dbReference type="Pfam" id="PF01078">
    <property type="entry name" value="Mg_chelatase"/>
    <property type="match status" value="1"/>
</dbReference>
<keyword evidence="5" id="KW-0378">Hydrolase</keyword>
<dbReference type="Proteomes" id="UP000075766">
    <property type="component" value="Unassembled WGS sequence"/>
</dbReference>